<gene>
    <name evidence="1" type="ORF">Q5741_00525</name>
</gene>
<organism evidence="1 2">
    <name type="scientific">Paenibacillus lacisoli</name>
    <dbReference type="NCBI Taxonomy" id="3064525"/>
    <lineage>
        <taxon>Bacteria</taxon>
        <taxon>Bacillati</taxon>
        <taxon>Bacillota</taxon>
        <taxon>Bacilli</taxon>
        <taxon>Bacillales</taxon>
        <taxon>Paenibacillaceae</taxon>
        <taxon>Paenibacillus</taxon>
    </lineage>
</organism>
<dbReference type="EMBL" id="JAUQTB010000001">
    <property type="protein sequence ID" value="MDO7904892.1"/>
    <property type="molecule type" value="Genomic_DNA"/>
</dbReference>
<dbReference type="InterPro" id="IPR028994">
    <property type="entry name" value="Integrin_alpha_N"/>
</dbReference>
<comment type="caution">
    <text evidence="1">The sequence shown here is derived from an EMBL/GenBank/DDBJ whole genome shotgun (WGS) entry which is preliminary data.</text>
</comment>
<protein>
    <recommendedName>
        <fullName evidence="3">VCBS repeat-containing protein</fullName>
    </recommendedName>
</protein>
<accession>A0ABT9C6K0</accession>
<evidence type="ECO:0000313" key="1">
    <source>
        <dbReference type="EMBL" id="MDO7904892.1"/>
    </source>
</evidence>
<dbReference type="RefSeq" id="WP_305022090.1">
    <property type="nucleotide sequence ID" value="NZ_JAUQTB010000001.1"/>
</dbReference>
<keyword evidence="2" id="KW-1185">Reference proteome</keyword>
<dbReference type="PROSITE" id="PS51257">
    <property type="entry name" value="PROKAR_LIPOPROTEIN"/>
    <property type="match status" value="1"/>
</dbReference>
<dbReference type="Gene3D" id="2.130.10.130">
    <property type="entry name" value="Integrin alpha, N-terminal"/>
    <property type="match status" value="1"/>
</dbReference>
<sequence length="441" mass="49995">MKLFKASWMTSLVGAAGLLCMPLLLSGCDLMRDPVSLMNTPIMSTDKEKLVSVINTQLRDIPGATLLRPRDPDDSNTIRRGDLNNDGTEEAVVFYEAPDDTPRIHGMLLEEQQGTWVKKLTFEGKGLELESLKLVDLTNDGQLDIVAGYSTGDDQDGQNLLVVYRYNGSSIEKVLEMPYSKFLVEDNRREPLDLNGDGINDLTVISYKQNEMPSVTTYQYNGSFQEIGKLDLDNTVNNFYNIVAGKIAKNKEGIIIDTQLAAHSYYSSMITMNNEVMEEVQLQDHTQKDAMIKSGDVDGDGIIEYGILKRPDGWEHFAPDDVPFFVNYYQWDGKNGSKFVMQKYEDFEDRFSLKIPSDLYGKVTLDTKSQKDKYLKFIKTDTGQTLAEIKFFTLQQWEDAKGSWEERIRDKDRVVGIKLHGEFLENKLNNSGLSDRKGVKQ</sequence>
<name>A0ABT9C6K0_9BACL</name>
<dbReference type="SUPFAM" id="SSF69318">
    <property type="entry name" value="Integrin alpha N-terminal domain"/>
    <property type="match status" value="1"/>
</dbReference>
<reference evidence="1 2" key="1">
    <citation type="submission" date="2023-07" db="EMBL/GenBank/DDBJ databases">
        <title>Paenibacillus sp. JX-17 nov. isolated from soil.</title>
        <authorList>
            <person name="Wan Y."/>
            <person name="Liu B."/>
        </authorList>
    </citation>
    <scope>NUCLEOTIDE SEQUENCE [LARGE SCALE GENOMIC DNA]</scope>
    <source>
        <strain evidence="1 2">JX-17</strain>
    </source>
</reference>
<proteinExistence type="predicted"/>
<dbReference type="Proteomes" id="UP001240171">
    <property type="component" value="Unassembled WGS sequence"/>
</dbReference>
<evidence type="ECO:0008006" key="3">
    <source>
        <dbReference type="Google" id="ProtNLM"/>
    </source>
</evidence>
<evidence type="ECO:0000313" key="2">
    <source>
        <dbReference type="Proteomes" id="UP001240171"/>
    </source>
</evidence>